<gene>
    <name evidence="1" type="ORF">JCGZ_13609</name>
</gene>
<evidence type="ECO:0000313" key="1">
    <source>
        <dbReference type="EMBL" id="KDP33072.1"/>
    </source>
</evidence>
<sequence>MGTENVLDWLSGDMVIDPVTPPVSHGMKLREFIPDVRISISLQHDLPSHLCWGTIEKGMRHGKSSGNTFAVGEWFDWLPKRVEERVREAGFVDGFHTYIPSVVRQDDHHAHRCCSITRLPFGGWSMVSDDRMRKLDCPSLRMSLRAAISMQPTIFDQRGRYESIYTHYQEMPQEQVAEMDVDVVARAYIFYLLLTTLFTNYGNDTDLASLPPLQDLDATRQFNWESCRPVLFV</sequence>
<dbReference type="Proteomes" id="UP000027138">
    <property type="component" value="Unassembled WGS sequence"/>
</dbReference>
<dbReference type="EMBL" id="KK914565">
    <property type="protein sequence ID" value="KDP33072.1"/>
    <property type="molecule type" value="Genomic_DNA"/>
</dbReference>
<proteinExistence type="predicted"/>
<keyword evidence="2" id="KW-1185">Reference proteome</keyword>
<name>A0A067KAA3_JATCU</name>
<accession>A0A067KAA3</accession>
<organism evidence="1 2">
    <name type="scientific">Jatropha curcas</name>
    <name type="common">Barbados nut</name>
    <dbReference type="NCBI Taxonomy" id="180498"/>
    <lineage>
        <taxon>Eukaryota</taxon>
        <taxon>Viridiplantae</taxon>
        <taxon>Streptophyta</taxon>
        <taxon>Embryophyta</taxon>
        <taxon>Tracheophyta</taxon>
        <taxon>Spermatophyta</taxon>
        <taxon>Magnoliopsida</taxon>
        <taxon>eudicotyledons</taxon>
        <taxon>Gunneridae</taxon>
        <taxon>Pentapetalae</taxon>
        <taxon>rosids</taxon>
        <taxon>fabids</taxon>
        <taxon>Malpighiales</taxon>
        <taxon>Euphorbiaceae</taxon>
        <taxon>Crotonoideae</taxon>
        <taxon>Jatropheae</taxon>
        <taxon>Jatropha</taxon>
    </lineage>
</organism>
<evidence type="ECO:0008006" key="3">
    <source>
        <dbReference type="Google" id="ProtNLM"/>
    </source>
</evidence>
<protein>
    <recommendedName>
        <fullName evidence="3">Aminotransferase-like plant mobile domain-containing protein</fullName>
    </recommendedName>
</protein>
<reference evidence="1 2" key="1">
    <citation type="journal article" date="2014" name="PLoS ONE">
        <title>Global Analysis of Gene Expression Profiles in Physic Nut (Jatropha curcas L.) Seedlings Exposed to Salt Stress.</title>
        <authorList>
            <person name="Zhang L."/>
            <person name="Zhang C."/>
            <person name="Wu P."/>
            <person name="Chen Y."/>
            <person name="Li M."/>
            <person name="Jiang H."/>
            <person name="Wu G."/>
        </authorList>
    </citation>
    <scope>NUCLEOTIDE SEQUENCE [LARGE SCALE GENOMIC DNA]</scope>
    <source>
        <strain evidence="2">cv. GZQX0401</strain>
        <tissue evidence="1">Young leaves</tissue>
    </source>
</reference>
<evidence type="ECO:0000313" key="2">
    <source>
        <dbReference type="Proteomes" id="UP000027138"/>
    </source>
</evidence>
<dbReference type="AlphaFoldDB" id="A0A067KAA3"/>